<keyword evidence="8" id="KW-1185">Reference proteome</keyword>
<dbReference type="Pfam" id="PF03976">
    <property type="entry name" value="PPK2"/>
    <property type="match status" value="1"/>
</dbReference>
<evidence type="ECO:0000259" key="6">
    <source>
        <dbReference type="Pfam" id="PF03976"/>
    </source>
</evidence>
<evidence type="ECO:0000313" key="8">
    <source>
        <dbReference type="Proteomes" id="UP001138751"/>
    </source>
</evidence>
<dbReference type="EC" id="2.7.4.-" evidence="4"/>
<comment type="similarity">
    <text evidence="1 4">Belongs to the polyphosphate kinase 2 (PPK2) family. Class I subfamily.</text>
</comment>
<dbReference type="RefSeq" id="WP_211862173.1">
    <property type="nucleotide sequence ID" value="NZ_JAAEDM010000026.1"/>
</dbReference>
<keyword evidence="2 4" id="KW-0808">Transferase</keyword>
<dbReference type="Gene3D" id="3.40.50.300">
    <property type="entry name" value="P-loop containing nucleotide triphosphate hydrolases"/>
    <property type="match status" value="1"/>
</dbReference>
<evidence type="ECO:0000256" key="2">
    <source>
        <dbReference type="ARBA" id="ARBA00022679"/>
    </source>
</evidence>
<dbReference type="InterPro" id="IPR016898">
    <property type="entry name" value="Polyphosphate_phosphotransfera"/>
</dbReference>
<feature type="domain" description="Polyphosphate kinase-2-related" evidence="6">
    <location>
        <begin position="44"/>
        <end position="269"/>
    </location>
</feature>
<accession>A0A9X9WXB8</accession>
<comment type="subunit">
    <text evidence="4">Homotetramer.</text>
</comment>
<dbReference type="PANTHER" id="PTHR34383:SF1">
    <property type="entry name" value="ADP-POLYPHOSPHATE PHOSPHOTRANSFERASE"/>
    <property type="match status" value="1"/>
</dbReference>
<keyword evidence="3 4" id="KW-0418">Kinase</keyword>
<proteinExistence type="inferred from homology"/>
<sequence>MSKKDKKNRKDGRGQDAASIDPPAPRPAKRTAEASPFKPDGRVTRKAYERALYDLHVELVKLQMWAQETGAKVCIVFEGRDGAGKGGTIKAITERVSPRVFRVVALPAPTEREKSQMYIQRYIQHFPAAGEIVIFDRSWYNRAGVERVMGFANDEQSHYFLNMAPGVEKAMVDSGIILLKYWLEVSKEEQTRRLEARIDDGRKLWKLSPMDLKSYSRWYDYSRARDEMFKATDTSWGPWYVAHSDDKKRARLNIIRHLLHHIPYEEPKRAKVELPKRQKQGDYVEPDYPWKVVADTVGTPPPTA</sequence>
<dbReference type="AlphaFoldDB" id="A0A9X9WXB8"/>
<dbReference type="GO" id="GO:0008976">
    <property type="term" value="F:polyphosphate kinase activity"/>
    <property type="evidence" value="ECO:0007669"/>
    <property type="project" value="UniProtKB-UniRule"/>
</dbReference>
<dbReference type="PANTHER" id="PTHR34383">
    <property type="entry name" value="POLYPHOSPHATE:AMP PHOSPHOTRANSFERASE-RELATED"/>
    <property type="match status" value="1"/>
</dbReference>
<evidence type="ECO:0000256" key="4">
    <source>
        <dbReference type="RuleBase" id="RU369062"/>
    </source>
</evidence>
<feature type="region of interest" description="Disordered" evidence="5">
    <location>
        <begin position="1"/>
        <end position="40"/>
    </location>
</feature>
<reference evidence="7" key="2">
    <citation type="journal article" date="2021" name="Syst. Appl. Microbiol.">
        <title>Roseomonas hellenica sp. nov., isolated from roots of wild-growing Alkanna tinctoria.</title>
        <authorList>
            <person name="Rat A."/>
            <person name="Naranjo H.D."/>
            <person name="Lebbe L."/>
            <person name="Cnockaert M."/>
            <person name="Krigas N."/>
            <person name="Grigoriadou K."/>
            <person name="Maloupa E."/>
            <person name="Willems A."/>
        </authorList>
    </citation>
    <scope>NUCLEOTIDE SEQUENCE</scope>
    <source>
        <strain evidence="7">LMG 31231</strain>
    </source>
</reference>
<dbReference type="NCBIfam" id="TIGR03707">
    <property type="entry name" value="PPK2_P_aer"/>
    <property type="match status" value="1"/>
</dbReference>
<dbReference type="EMBL" id="JAAEDM010000026">
    <property type="protein sequence ID" value="MBR0671797.1"/>
    <property type="molecule type" value="Genomic_DNA"/>
</dbReference>
<comment type="function">
    <text evidence="4">Uses inorganic polyphosphate (polyP) as a donor to convert GDP to GTP or ADP to ATP.</text>
</comment>
<dbReference type="InterPro" id="IPR022486">
    <property type="entry name" value="PPK2_PA0141"/>
</dbReference>
<dbReference type="GO" id="GO:0006793">
    <property type="term" value="P:phosphorus metabolic process"/>
    <property type="evidence" value="ECO:0007669"/>
    <property type="project" value="InterPro"/>
</dbReference>
<feature type="compositionally biased region" description="Basic residues" evidence="5">
    <location>
        <begin position="1"/>
        <end position="10"/>
    </location>
</feature>
<evidence type="ECO:0000256" key="1">
    <source>
        <dbReference type="ARBA" id="ARBA00009924"/>
    </source>
</evidence>
<gene>
    <name evidence="7" type="primary">ppk2</name>
    <name evidence="7" type="ORF">GXW76_11505</name>
</gene>
<evidence type="ECO:0000313" key="7">
    <source>
        <dbReference type="EMBL" id="MBR0671797.1"/>
    </source>
</evidence>
<evidence type="ECO:0000256" key="5">
    <source>
        <dbReference type="SAM" id="MobiDB-lite"/>
    </source>
</evidence>
<name>A0A9X9WXB8_9PROT</name>
<dbReference type="PIRSF" id="PIRSF028756">
    <property type="entry name" value="PPK2_prd"/>
    <property type="match status" value="1"/>
</dbReference>
<dbReference type="InterPro" id="IPR027417">
    <property type="entry name" value="P-loop_NTPase"/>
</dbReference>
<dbReference type="Proteomes" id="UP001138751">
    <property type="component" value="Unassembled WGS sequence"/>
</dbReference>
<dbReference type="InterPro" id="IPR022488">
    <property type="entry name" value="PPK2-related"/>
</dbReference>
<comment type="caution">
    <text evidence="7">The sequence shown here is derived from an EMBL/GenBank/DDBJ whole genome shotgun (WGS) entry which is preliminary data.</text>
</comment>
<dbReference type="SUPFAM" id="SSF52540">
    <property type="entry name" value="P-loop containing nucleoside triphosphate hydrolases"/>
    <property type="match status" value="1"/>
</dbReference>
<organism evidence="7 8">
    <name type="scientific">Neoroseomonas soli</name>
    <dbReference type="NCBI Taxonomy" id="1081025"/>
    <lineage>
        <taxon>Bacteria</taxon>
        <taxon>Pseudomonadati</taxon>
        <taxon>Pseudomonadota</taxon>
        <taxon>Alphaproteobacteria</taxon>
        <taxon>Acetobacterales</taxon>
        <taxon>Acetobacteraceae</taxon>
        <taxon>Neoroseomonas</taxon>
    </lineage>
</organism>
<evidence type="ECO:0000256" key="3">
    <source>
        <dbReference type="ARBA" id="ARBA00022777"/>
    </source>
</evidence>
<reference evidence="7" key="1">
    <citation type="submission" date="2020-01" db="EMBL/GenBank/DDBJ databases">
        <authorList>
            <person name="Rat A."/>
        </authorList>
    </citation>
    <scope>NUCLEOTIDE SEQUENCE</scope>
    <source>
        <strain evidence="7">LMG 31231</strain>
    </source>
</reference>
<protein>
    <recommendedName>
        <fullName evidence="4">ADP/GDP-polyphosphate phosphotransferase</fullName>
        <ecNumber evidence="4">2.7.4.-</ecNumber>
    </recommendedName>
    <alternativeName>
        <fullName evidence="4">Polyphosphate kinase PPK2</fullName>
    </alternativeName>
</protein>